<dbReference type="Proteomes" id="UP000282323">
    <property type="component" value="Unassembled WGS sequence"/>
</dbReference>
<dbReference type="RefSeq" id="WP_124194346.1">
    <property type="nucleotide sequence ID" value="NZ_REGA01000002.1"/>
</dbReference>
<evidence type="ECO:0000256" key="1">
    <source>
        <dbReference type="SAM" id="MobiDB-lite"/>
    </source>
</evidence>
<feature type="compositionally biased region" description="Basic and acidic residues" evidence="1">
    <location>
        <begin position="564"/>
        <end position="577"/>
    </location>
</feature>
<feature type="compositionally biased region" description="Basic residues" evidence="1">
    <location>
        <begin position="578"/>
        <end position="588"/>
    </location>
</feature>
<protein>
    <recommendedName>
        <fullName evidence="2">DUF7845 domain-containing protein</fullName>
    </recommendedName>
</protein>
<dbReference type="AlphaFoldDB" id="A0A3N6MRE1"/>
<gene>
    <name evidence="3" type="ORF">EA473_03915</name>
</gene>
<evidence type="ECO:0000313" key="4">
    <source>
        <dbReference type="Proteomes" id="UP000282323"/>
    </source>
</evidence>
<accession>A0A3N6MRE1</accession>
<dbReference type="Pfam" id="PF25227">
    <property type="entry name" value="DUF7845"/>
    <property type="match status" value="1"/>
</dbReference>
<dbReference type="InterPro" id="IPR057167">
    <property type="entry name" value="DUF7845"/>
</dbReference>
<organism evidence="3 4">
    <name type="scientific">Natrarchaeobius chitinivorans</name>
    <dbReference type="NCBI Taxonomy" id="1679083"/>
    <lineage>
        <taxon>Archaea</taxon>
        <taxon>Methanobacteriati</taxon>
        <taxon>Methanobacteriota</taxon>
        <taxon>Stenosarchaea group</taxon>
        <taxon>Halobacteria</taxon>
        <taxon>Halobacteriales</taxon>
        <taxon>Natrialbaceae</taxon>
        <taxon>Natrarchaeobius</taxon>
    </lineage>
</organism>
<dbReference type="EMBL" id="REGA01000002">
    <property type="protein sequence ID" value="RQG97226.1"/>
    <property type="molecule type" value="Genomic_DNA"/>
</dbReference>
<evidence type="ECO:0000313" key="3">
    <source>
        <dbReference type="EMBL" id="RQG97226.1"/>
    </source>
</evidence>
<feature type="domain" description="DUF7845" evidence="2">
    <location>
        <begin position="7"/>
        <end position="343"/>
    </location>
</feature>
<sequence length="588" mass="67751">MSARKFLRFQCHEFDAHFHLVREALKPYYALTDVRKNHDWATNGKPTGTFESGGETWRVCLDYDDQPILPWSDPSYRLETAYLYRIYFVCEDATDDGERADRSHRVKGGTITFRPRWPDMKKQDDGTGKISDVNGYMDLGVPYIDAQVQASNIDFERYPDLLAESAAAFGIPRRYFDTFHHTSNIGDAAVYVRIMRSESGSVYAPDGPLARIHSLLESDRSGYRKHVEDNRDRPGDYVTTVVDDGRARKIIRGHEIGKEAKHYYMKDPDTYNPDQYGWHPKLEVGYQTSATDRTVYWEREDDELDRHDLRRELEELLANLLEWAGLDATGGEQYHEDAYFDPDDRERRSLKMVDCPLPKIESEQEAAVMRLWGDMNPSDRAVVDTLLTDGGEVSPQETASETGYCYDTVLRAVDRLEGFIEHTYGELSITSDYAAQEMLKRVRSAEEQFRREVGSTVMEVAEASQGVTSDALDAFVRRYDAGVDRSRDDCRALLKPRVTARTRDHAKEIAREAFTAVCDRFGTHHGIHIRVELADGTMIRWRDLKDQPFSGASYDKGEVRERCSTRSRLDEERENLPRWKKNRFGTTR</sequence>
<feature type="region of interest" description="Disordered" evidence="1">
    <location>
        <begin position="564"/>
        <end position="588"/>
    </location>
</feature>
<keyword evidence="4" id="KW-1185">Reference proteome</keyword>
<reference evidence="3 4" key="1">
    <citation type="submission" date="2018-10" db="EMBL/GenBank/DDBJ databases">
        <title>Natrarchaeobius chitinivorans gen. nov., sp. nov., and Natrarchaeobius haloalkaliphilus sp. nov., alkaliphilic, chitin-utilizing haloarchaea from hypersaline alkaline lakes.</title>
        <authorList>
            <person name="Sorokin D.Y."/>
            <person name="Elcheninov A.G."/>
            <person name="Kostrikina N.A."/>
            <person name="Bale N.J."/>
            <person name="Sinninghe Damste J.S."/>
            <person name="Khijniak T.V."/>
            <person name="Kublanov I.V."/>
            <person name="Toshchakov S.V."/>
        </authorList>
    </citation>
    <scope>NUCLEOTIDE SEQUENCE [LARGE SCALE GENOMIC DNA]</scope>
    <source>
        <strain evidence="3 4">AArcht4T</strain>
    </source>
</reference>
<comment type="caution">
    <text evidence="3">The sequence shown here is derived from an EMBL/GenBank/DDBJ whole genome shotgun (WGS) entry which is preliminary data.</text>
</comment>
<dbReference type="OrthoDB" id="316855at2157"/>
<proteinExistence type="predicted"/>
<name>A0A3N6MRE1_NATCH</name>
<evidence type="ECO:0000259" key="2">
    <source>
        <dbReference type="Pfam" id="PF25227"/>
    </source>
</evidence>